<dbReference type="EMBL" id="JAVXUO010002045">
    <property type="protein sequence ID" value="KAK2976736.1"/>
    <property type="molecule type" value="Genomic_DNA"/>
</dbReference>
<sequence length="215" mass="24384">MENRSFDHMLGWMNKLNPEINGVNASESNPTSATDPHSPRVFFDSKSHFVDPNPGHSCQAIREQIFSSNDTSLNPAPMNGFAQQAESMEPDMSQSVMNGFDPIMIPVYKTLASEFAVFDGWFASVPSATQPNRLYVHSATSYGATRNSPWLLAKGYPQRTIFENLDDEGISFGIYFQSIPATLFYRNLRKLKYLQKFRPYGLWFKSDAENRKFPS</sequence>
<dbReference type="PANTHER" id="PTHR31956">
    <property type="entry name" value="NON-SPECIFIC PHOSPHOLIPASE C4-RELATED"/>
    <property type="match status" value="1"/>
</dbReference>
<evidence type="ECO:0000256" key="1">
    <source>
        <dbReference type="ARBA" id="ARBA00022801"/>
    </source>
</evidence>
<dbReference type="PANTHER" id="PTHR31956:SF26">
    <property type="entry name" value="NON-SPECIFIC PHOSPHOLIPASE C2"/>
    <property type="match status" value="1"/>
</dbReference>
<dbReference type="Gene3D" id="3.40.720.10">
    <property type="entry name" value="Alkaline Phosphatase, subunit A"/>
    <property type="match status" value="1"/>
</dbReference>
<name>A0AA88RDQ5_9ASTE</name>
<reference evidence="2" key="1">
    <citation type="submission" date="2022-12" db="EMBL/GenBank/DDBJ databases">
        <title>Draft genome assemblies for two species of Escallonia (Escalloniales).</title>
        <authorList>
            <person name="Chanderbali A."/>
            <person name="Dervinis C."/>
            <person name="Anghel I."/>
            <person name="Soltis D."/>
            <person name="Soltis P."/>
            <person name="Zapata F."/>
        </authorList>
    </citation>
    <scope>NUCLEOTIDE SEQUENCE</scope>
    <source>
        <strain evidence="2">UCBG92.1500</strain>
        <tissue evidence="2">Leaf</tissue>
    </source>
</reference>
<accession>A0AA88RDQ5</accession>
<organism evidence="2 3">
    <name type="scientific">Escallonia rubra</name>
    <dbReference type="NCBI Taxonomy" id="112253"/>
    <lineage>
        <taxon>Eukaryota</taxon>
        <taxon>Viridiplantae</taxon>
        <taxon>Streptophyta</taxon>
        <taxon>Embryophyta</taxon>
        <taxon>Tracheophyta</taxon>
        <taxon>Spermatophyta</taxon>
        <taxon>Magnoliopsida</taxon>
        <taxon>eudicotyledons</taxon>
        <taxon>Gunneridae</taxon>
        <taxon>Pentapetalae</taxon>
        <taxon>asterids</taxon>
        <taxon>campanulids</taxon>
        <taxon>Escalloniales</taxon>
        <taxon>Escalloniaceae</taxon>
        <taxon>Escallonia</taxon>
    </lineage>
</organism>
<keyword evidence="3" id="KW-1185">Reference proteome</keyword>
<dbReference type="Proteomes" id="UP001187471">
    <property type="component" value="Unassembled WGS sequence"/>
</dbReference>
<dbReference type="GO" id="GO:0009395">
    <property type="term" value="P:phospholipid catabolic process"/>
    <property type="evidence" value="ECO:0007669"/>
    <property type="project" value="TreeGrafter"/>
</dbReference>
<proteinExistence type="predicted"/>
<evidence type="ECO:0000313" key="2">
    <source>
        <dbReference type="EMBL" id="KAK2976736.1"/>
    </source>
</evidence>
<dbReference type="InterPro" id="IPR017850">
    <property type="entry name" value="Alkaline_phosphatase_core_sf"/>
</dbReference>
<evidence type="ECO:0000313" key="3">
    <source>
        <dbReference type="Proteomes" id="UP001187471"/>
    </source>
</evidence>
<dbReference type="AlphaFoldDB" id="A0AA88RDQ5"/>
<gene>
    <name evidence="2" type="ORF">RJ640_018209</name>
</gene>
<keyword evidence="1" id="KW-0378">Hydrolase</keyword>
<protein>
    <submittedName>
        <fullName evidence="2">Uncharacterized protein</fullName>
    </submittedName>
</protein>
<dbReference type="Pfam" id="PF04185">
    <property type="entry name" value="Phosphoesterase"/>
    <property type="match status" value="1"/>
</dbReference>
<comment type="caution">
    <text evidence="2">The sequence shown here is derived from an EMBL/GenBank/DDBJ whole genome shotgun (WGS) entry which is preliminary data.</text>
</comment>
<dbReference type="InterPro" id="IPR007312">
    <property type="entry name" value="Phosphoesterase"/>
</dbReference>
<dbReference type="GO" id="GO:0016788">
    <property type="term" value="F:hydrolase activity, acting on ester bonds"/>
    <property type="evidence" value="ECO:0007669"/>
    <property type="project" value="InterPro"/>
</dbReference>